<protein>
    <submittedName>
        <fullName evidence="2">Uncharacterized protein</fullName>
    </submittedName>
</protein>
<gene>
    <name evidence="2" type="ORF">ARMOST_20476</name>
</gene>
<sequence length="178" mass="19830">MHDHEQSLNSESLQTPYSPSHWQRETVPTWTAPPEDFDIFNYDRETFGGYPPPEHFSYAPFPLLNSLGWEYFHPTPHHNRCIQGYHPHQYGIYPMGGANDAPIDQEEGGSNDPPTLTREEHLQQVKHRTVPYLSAPALVPAGLVSLSIVPVTPTPTRVLQDPGPTGTGYGSSMGPCSR</sequence>
<evidence type="ECO:0000313" key="3">
    <source>
        <dbReference type="Proteomes" id="UP000219338"/>
    </source>
</evidence>
<evidence type="ECO:0000256" key="1">
    <source>
        <dbReference type="SAM" id="MobiDB-lite"/>
    </source>
</evidence>
<feature type="region of interest" description="Disordered" evidence="1">
    <location>
        <begin position="1"/>
        <end position="30"/>
    </location>
</feature>
<proteinExistence type="predicted"/>
<keyword evidence="3" id="KW-1185">Reference proteome</keyword>
<name>A0A284S7F6_ARMOS</name>
<feature type="region of interest" description="Disordered" evidence="1">
    <location>
        <begin position="157"/>
        <end position="178"/>
    </location>
</feature>
<accession>A0A284S7F6</accession>
<dbReference type="EMBL" id="FUEG01000039">
    <property type="protein sequence ID" value="SJL16942.1"/>
    <property type="molecule type" value="Genomic_DNA"/>
</dbReference>
<reference evidence="3" key="1">
    <citation type="journal article" date="2017" name="Nat. Ecol. Evol.">
        <title>Genome expansion and lineage-specific genetic innovations in the forest pathogenic fungi Armillaria.</title>
        <authorList>
            <person name="Sipos G."/>
            <person name="Prasanna A.N."/>
            <person name="Walter M.C."/>
            <person name="O'Connor E."/>
            <person name="Balint B."/>
            <person name="Krizsan K."/>
            <person name="Kiss B."/>
            <person name="Hess J."/>
            <person name="Varga T."/>
            <person name="Slot J."/>
            <person name="Riley R."/>
            <person name="Boka B."/>
            <person name="Rigling D."/>
            <person name="Barry K."/>
            <person name="Lee J."/>
            <person name="Mihaltcheva S."/>
            <person name="LaButti K."/>
            <person name="Lipzen A."/>
            <person name="Waldron R."/>
            <person name="Moloney N.M."/>
            <person name="Sperisen C."/>
            <person name="Kredics L."/>
            <person name="Vagvoelgyi C."/>
            <person name="Patrignani A."/>
            <person name="Fitzpatrick D."/>
            <person name="Nagy I."/>
            <person name="Doyle S."/>
            <person name="Anderson J.B."/>
            <person name="Grigoriev I.V."/>
            <person name="Gueldener U."/>
            <person name="Muensterkoetter M."/>
            <person name="Nagy L.G."/>
        </authorList>
    </citation>
    <scope>NUCLEOTIDE SEQUENCE [LARGE SCALE GENOMIC DNA]</scope>
    <source>
        <strain evidence="3">C18/9</strain>
    </source>
</reference>
<feature type="compositionally biased region" description="Polar residues" evidence="1">
    <location>
        <begin position="7"/>
        <end position="29"/>
    </location>
</feature>
<dbReference type="AlphaFoldDB" id="A0A284S7F6"/>
<evidence type="ECO:0000313" key="2">
    <source>
        <dbReference type="EMBL" id="SJL16942.1"/>
    </source>
</evidence>
<organism evidence="2 3">
    <name type="scientific">Armillaria ostoyae</name>
    <name type="common">Armillaria root rot fungus</name>
    <dbReference type="NCBI Taxonomy" id="47428"/>
    <lineage>
        <taxon>Eukaryota</taxon>
        <taxon>Fungi</taxon>
        <taxon>Dikarya</taxon>
        <taxon>Basidiomycota</taxon>
        <taxon>Agaricomycotina</taxon>
        <taxon>Agaricomycetes</taxon>
        <taxon>Agaricomycetidae</taxon>
        <taxon>Agaricales</taxon>
        <taxon>Marasmiineae</taxon>
        <taxon>Physalacriaceae</taxon>
        <taxon>Armillaria</taxon>
    </lineage>
</organism>
<dbReference type="Proteomes" id="UP000219338">
    <property type="component" value="Unassembled WGS sequence"/>
</dbReference>